<accession>A0A4D5ZG28</accession>
<sequence>MAKQVRDTAAGRSVSAWVILNRRGVHVATIHAHYADSGTVTVDAFHTSDDATFRSMRAVGGLKKGETFVYGKPEHARSFDAMQCQQGRASGGGYDKFTACIRGMVIDGVTLYDHSSRTTSTERMHASYLKVHKALMAQGADAERMRKFHAEWRDKAEKLGMQFANWVRAENGDGHYTSLYAVGGIDRLSKLGYQVIRAI</sequence>
<evidence type="ECO:0000313" key="2">
    <source>
        <dbReference type="Proteomes" id="UP000296455"/>
    </source>
</evidence>
<organism evidence="1 2">
    <name type="scientific">Burkholderia phage BcepSaruman</name>
    <dbReference type="NCBI Taxonomy" id="2530032"/>
    <lineage>
        <taxon>Viruses</taxon>
        <taxon>Duplodnaviria</taxon>
        <taxon>Heunggongvirae</taxon>
        <taxon>Uroviricota</taxon>
        <taxon>Caudoviricetes</taxon>
        <taxon>Sarumanvirus</taxon>
        <taxon>Sarumanvirus bcepsaruman</taxon>
    </lineage>
</organism>
<gene>
    <name evidence="1" type="ORF">BcepSaruman_039</name>
</gene>
<name>A0A4D5ZG28_9CAUD</name>
<dbReference type="Proteomes" id="UP000296455">
    <property type="component" value="Segment"/>
</dbReference>
<evidence type="ECO:0000313" key="1">
    <source>
        <dbReference type="EMBL" id="QBX06452.1"/>
    </source>
</evidence>
<protein>
    <submittedName>
        <fullName evidence="1">Uncharacterized protein</fullName>
    </submittedName>
</protein>
<dbReference type="EMBL" id="MK552140">
    <property type="protein sequence ID" value="QBX06452.1"/>
    <property type="molecule type" value="Genomic_DNA"/>
</dbReference>
<proteinExistence type="predicted"/>
<keyword evidence="2" id="KW-1185">Reference proteome</keyword>
<reference evidence="1 2" key="1">
    <citation type="submission" date="2019-02" db="EMBL/GenBank/DDBJ databases">
        <title>Complete genome sequence of Burkholderia cenocepacia phage BcepSaruman.</title>
        <authorList>
            <person name="Park K."/>
            <person name="Liu M."/>
            <person name="Gill J."/>
        </authorList>
    </citation>
    <scope>NUCLEOTIDE SEQUENCE [LARGE SCALE GENOMIC DNA]</scope>
</reference>